<dbReference type="SUPFAM" id="SSF52922">
    <property type="entry name" value="TK C-terminal domain-like"/>
    <property type="match status" value="1"/>
</dbReference>
<dbReference type="CDD" id="cd07033">
    <property type="entry name" value="TPP_PYR_DXS_TK_like"/>
    <property type="match status" value="1"/>
</dbReference>
<dbReference type="EMBL" id="NXID01000006">
    <property type="protein sequence ID" value="RXK16526.1"/>
    <property type="molecule type" value="Genomic_DNA"/>
</dbReference>
<proteinExistence type="predicted"/>
<dbReference type="SMART" id="SM00861">
    <property type="entry name" value="Transket_pyr"/>
    <property type="match status" value="1"/>
</dbReference>
<dbReference type="Gene3D" id="3.40.50.920">
    <property type="match status" value="1"/>
</dbReference>
<evidence type="ECO:0000259" key="1">
    <source>
        <dbReference type="SMART" id="SM00861"/>
    </source>
</evidence>
<keyword evidence="3" id="KW-1185">Reference proteome</keyword>
<reference evidence="2 3" key="1">
    <citation type="submission" date="2017-09" db="EMBL/GenBank/DDBJ databases">
        <title>Genomics of the genus Arcobacter.</title>
        <authorList>
            <person name="Perez-Cataluna A."/>
            <person name="Figueras M.J."/>
            <person name="Salas-Masso N."/>
        </authorList>
    </citation>
    <scope>NUCLEOTIDE SEQUENCE [LARGE SCALE GENOMIC DNA]</scope>
    <source>
        <strain evidence="2 3">CECT 7386</strain>
    </source>
</reference>
<dbReference type="Proteomes" id="UP000290092">
    <property type="component" value="Unassembled WGS sequence"/>
</dbReference>
<dbReference type="SUPFAM" id="SSF52518">
    <property type="entry name" value="Thiamin diphosphate-binding fold (THDP-binding)"/>
    <property type="match status" value="1"/>
</dbReference>
<accession>A0AAX2AL82</accession>
<comment type="caution">
    <text evidence="2">The sequence shown here is derived from an EMBL/GenBank/DDBJ whole genome shotgun (WGS) entry which is preliminary data.</text>
</comment>
<dbReference type="Gene3D" id="3.40.50.970">
    <property type="match status" value="1"/>
</dbReference>
<dbReference type="PANTHER" id="PTHR43825">
    <property type="entry name" value="PYRUVATE DEHYDROGENASE E1 COMPONENT"/>
    <property type="match status" value="1"/>
</dbReference>
<organism evidence="2 3">
    <name type="scientific">Malaciobacter mytili LMG 24559</name>
    <dbReference type="NCBI Taxonomy" id="1032238"/>
    <lineage>
        <taxon>Bacteria</taxon>
        <taxon>Pseudomonadati</taxon>
        <taxon>Campylobacterota</taxon>
        <taxon>Epsilonproteobacteria</taxon>
        <taxon>Campylobacterales</taxon>
        <taxon>Arcobacteraceae</taxon>
        <taxon>Malaciobacter</taxon>
    </lineage>
</organism>
<sequence length="306" mass="34851">MQNKAMRDVFLETLYKEMKTNKKIFFVAADFGSPVLDKIREDYPNRFINVGIAEQNLVNVSTGLALEGFIVYAYAIAPFITMRCFEQIRVNIAILSQLKPMNINFIGVGAGVSYTMSGPTHHCLEDLSIMNTLPNMEVFSPADYITAEAYVKRSLNIKKPKYIRLDAKPMIAIEKKINNFDKGFRVLKEGNHIAIISTGYMTQKVIEIVEKYNIKVIDLYIINNYDKVSLKKELEEVATIITIEEGFKNSGGVDAEINFNFKDDKKIINLGFEKKYTFEIGDREFVHSKNGIGKEDLINIINKIVE</sequence>
<dbReference type="InterPro" id="IPR029061">
    <property type="entry name" value="THDP-binding"/>
</dbReference>
<gene>
    <name evidence="2" type="ORF">CP985_02965</name>
</gene>
<dbReference type="AlphaFoldDB" id="A0AAX2AL82"/>
<evidence type="ECO:0000313" key="3">
    <source>
        <dbReference type="Proteomes" id="UP000290092"/>
    </source>
</evidence>
<dbReference type="InterPro" id="IPR005475">
    <property type="entry name" value="Transketolase-like_Pyr-bd"/>
</dbReference>
<dbReference type="RefSeq" id="WP_114841179.1">
    <property type="nucleotide sequence ID" value="NZ_CP031219.1"/>
</dbReference>
<evidence type="ECO:0000313" key="2">
    <source>
        <dbReference type="EMBL" id="RXK16526.1"/>
    </source>
</evidence>
<dbReference type="KEGG" id="amyt:AMYT_0711"/>
<feature type="domain" description="Transketolase-like pyrimidine-binding" evidence="1">
    <location>
        <begin position="4"/>
        <end position="173"/>
    </location>
</feature>
<protein>
    <submittedName>
        <fullName evidence="2">Transketolase</fullName>
    </submittedName>
</protein>
<dbReference type="InterPro" id="IPR033248">
    <property type="entry name" value="Transketolase_C"/>
</dbReference>
<name>A0AAX2AL82_9BACT</name>
<dbReference type="InterPro" id="IPR009014">
    <property type="entry name" value="Transketo_C/PFOR_II"/>
</dbReference>
<dbReference type="Pfam" id="PF02779">
    <property type="entry name" value="Transket_pyr"/>
    <property type="match status" value="1"/>
</dbReference>
<dbReference type="Pfam" id="PF02780">
    <property type="entry name" value="Transketolase_C"/>
    <property type="match status" value="1"/>
</dbReference>
<dbReference type="InterPro" id="IPR051157">
    <property type="entry name" value="PDH/Transketolase"/>
</dbReference>
<dbReference type="PANTHER" id="PTHR43825:SF5">
    <property type="entry name" value="HYPOTHETICAL TRANSKETOLASE FAMILY PROTEIN"/>
    <property type="match status" value="1"/>
</dbReference>